<organism evidence="3 4">
    <name type="scientific">Didymodactylos carnosus</name>
    <dbReference type="NCBI Taxonomy" id="1234261"/>
    <lineage>
        <taxon>Eukaryota</taxon>
        <taxon>Metazoa</taxon>
        <taxon>Spiralia</taxon>
        <taxon>Gnathifera</taxon>
        <taxon>Rotifera</taxon>
        <taxon>Eurotatoria</taxon>
        <taxon>Bdelloidea</taxon>
        <taxon>Philodinida</taxon>
        <taxon>Philodinidae</taxon>
        <taxon>Didymodactylos</taxon>
    </lineage>
</organism>
<evidence type="ECO:0000313" key="2">
    <source>
        <dbReference type="EMBL" id="CAF1424901.1"/>
    </source>
</evidence>
<dbReference type="EMBL" id="CAJOBA010049497">
    <property type="protein sequence ID" value="CAF4224314.1"/>
    <property type="molecule type" value="Genomic_DNA"/>
</dbReference>
<accession>A0A8S2SEX1</accession>
<evidence type="ECO:0000313" key="3">
    <source>
        <dbReference type="EMBL" id="CAF4224314.1"/>
    </source>
</evidence>
<reference evidence="3" key="1">
    <citation type="submission" date="2021-02" db="EMBL/GenBank/DDBJ databases">
        <authorList>
            <person name="Nowell W R."/>
        </authorList>
    </citation>
    <scope>NUCLEOTIDE SEQUENCE</scope>
</reference>
<dbReference type="Proteomes" id="UP000677228">
    <property type="component" value="Unassembled WGS sequence"/>
</dbReference>
<feature type="compositionally biased region" description="Polar residues" evidence="1">
    <location>
        <begin position="65"/>
        <end position="81"/>
    </location>
</feature>
<protein>
    <submittedName>
        <fullName evidence="3">Uncharacterized protein</fullName>
    </submittedName>
</protein>
<sequence>MDNRRFEQMKNYKQNTYEQLADIFKNDSLEVQLSADSQSPRYVPPQRREEQPLQNFSSEDYPIVSSVSQRSPQLSGQILTD</sequence>
<dbReference type="AlphaFoldDB" id="A0A8S2SEX1"/>
<feature type="region of interest" description="Disordered" evidence="1">
    <location>
        <begin position="35"/>
        <end position="81"/>
    </location>
</feature>
<evidence type="ECO:0000256" key="1">
    <source>
        <dbReference type="SAM" id="MobiDB-lite"/>
    </source>
</evidence>
<proteinExistence type="predicted"/>
<dbReference type="EMBL" id="CAJNOK010027724">
    <property type="protein sequence ID" value="CAF1424901.1"/>
    <property type="molecule type" value="Genomic_DNA"/>
</dbReference>
<evidence type="ECO:0000313" key="4">
    <source>
        <dbReference type="Proteomes" id="UP000682733"/>
    </source>
</evidence>
<dbReference type="Proteomes" id="UP000682733">
    <property type="component" value="Unassembled WGS sequence"/>
</dbReference>
<name>A0A8S2SEX1_9BILA</name>
<gene>
    <name evidence="2" type="ORF">OVA965_LOCUS33817</name>
    <name evidence="3" type="ORF">TMI583_LOCUS34717</name>
</gene>
<comment type="caution">
    <text evidence="3">The sequence shown here is derived from an EMBL/GenBank/DDBJ whole genome shotgun (WGS) entry which is preliminary data.</text>
</comment>